<dbReference type="GO" id="GO:0018826">
    <property type="term" value="F:methionine gamma-lyase activity"/>
    <property type="evidence" value="ECO:0007669"/>
    <property type="project" value="UniProtKB-EC"/>
</dbReference>
<evidence type="ECO:0000256" key="9">
    <source>
        <dbReference type="PIRSR" id="PIRSR001434-2"/>
    </source>
</evidence>
<evidence type="ECO:0000256" key="10">
    <source>
        <dbReference type="RuleBase" id="RU362118"/>
    </source>
</evidence>
<comment type="similarity">
    <text evidence="2 10">Belongs to the trans-sulfuration enzymes family.</text>
</comment>
<comment type="caution">
    <text evidence="11">The sequence shown here is derived from an EMBL/GenBank/DDBJ whole genome shotgun (WGS) entry which is preliminary data.</text>
</comment>
<organism evidence="11 12">
    <name type="scientific">Lacticaseibacillus manihotivorans DSM 13343 = JCM 12514</name>
    <dbReference type="NCBI Taxonomy" id="1423769"/>
    <lineage>
        <taxon>Bacteria</taxon>
        <taxon>Bacillati</taxon>
        <taxon>Bacillota</taxon>
        <taxon>Bacilli</taxon>
        <taxon>Lactobacillales</taxon>
        <taxon>Lactobacillaceae</taxon>
        <taxon>Lacticaseibacillus</taxon>
    </lineage>
</organism>
<evidence type="ECO:0000256" key="4">
    <source>
        <dbReference type="ARBA" id="ARBA00022898"/>
    </source>
</evidence>
<dbReference type="InterPro" id="IPR015424">
    <property type="entry name" value="PyrdxlP-dep_Trfase"/>
</dbReference>
<dbReference type="InterPro" id="IPR006235">
    <property type="entry name" value="OAc-hSer/O-AcSer_sulfhydrylase"/>
</dbReference>
<evidence type="ECO:0000313" key="12">
    <source>
        <dbReference type="Proteomes" id="UP000051790"/>
    </source>
</evidence>
<dbReference type="EC" id="4.4.1.2" evidence="5"/>
<gene>
    <name evidence="11" type="ORF">FD01_GL000961</name>
</gene>
<dbReference type="RefSeq" id="WP_054715674.1">
    <property type="nucleotide sequence ID" value="NZ_AZEU01000135.1"/>
</dbReference>
<dbReference type="InterPro" id="IPR015422">
    <property type="entry name" value="PyrdxlP-dep_Trfase_small"/>
</dbReference>
<dbReference type="FunFam" id="3.40.640.10:FF:000046">
    <property type="entry name" value="Cystathionine gamma-lyase"/>
    <property type="match status" value="1"/>
</dbReference>
<dbReference type="GO" id="GO:0005737">
    <property type="term" value="C:cytoplasm"/>
    <property type="evidence" value="ECO:0007669"/>
    <property type="project" value="TreeGrafter"/>
</dbReference>
<dbReference type="OrthoDB" id="9780685at2"/>
<dbReference type="PIRSF" id="PIRSF001434">
    <property type="entry name" value="CGS"/>
    <property type="match status" value="1"/>
</dbReference>
<dbReference type="InterPro" id="IPR000277">
    <property type="entry name" value="Cys/Met-Metab_PyrdxlP-dep_enz"/>
</dbReference>
<comment type="cofactor">
    <cofactor evidence="1 10">
        <name>pyridoxal 5'-phosphate</name>
        <dbReference type="ChEBI" id="CHEBI:597326"/>
    </cofactor>
</comment>
<name>A0A0R1QJE2_9LACO</name>
<evidence type="ECO:0000256" key="7">
    <source>
        <dbReference type="ARBA" id="ARBA00048780"/>
    </source>
</evidence>
<evidence type="ECO:0000256" key="6">
    <source>
        <dbReference type="ARBA" id="ARBA00047199"/>
    </source>
</evidence>
<dbReference type="Gene3D" id="3.90.1150.10">
    <property type="entry name" value="Aspartate Aminotransferase, domain 1"/>
    <property type="match status" value="1"/>
</dbReference>
<dbReference type="GO" id="GO:0030170">
    <property type="term" value="F:pyridoxal phosphate binding"/>
    <property type="evidence" value="ECO:0007669"/>
    <property type="project" value="InterPro"/>
</dbReference>
<evidence type="ECO:0000256" key="8">
    <source>
        <dbReference type="ARBA" id="ARBA00052699"/>
    </source>
</evidence>
<dbReference type="GO" id="GO:0019346">
    <property type="term" value="P:transsulfuration"/>
    <property type="evidence" value="ECO:0007669"/>
    <property type="project" value="InterPro"/>
</dbReference>
<dbReference type="PANTHER" id="PTHR43797">
    <property type="entry name" value="HOMOCYSTEINE/CYSTEINE SYNTHASE"/>
    <property type="match status" value="1"/>
</dbReference>
<feature type="modified residue" description="N6-(pyridoxal phosphate)lysine" evidence="9">
    <location>
        <position position="201"/>
    </location>
</feature>
<dbReference type="EMBL" id="AZEU01000135">
    <property type="protein sequence ID" value="KRL44976.1"/>
    <property type="molecule type" value="Genomic_DNA"/>
</dbReference>
<dbReference type="AlphaFoldDB" id="A0A0R1QJE2"/>
<dbReference type="GO" id="GO:0006535">
    <property type="term" value="P:cysteine biosynthetic process from serine"/>
    <property type="evidence" value="ECO:0007669"/>
    <property type="project" value="TreeGrafter"/>
</dbReference>
<accession>A0A0R1QJE2</accession>
<reference evidence="11 12" key="1">
    <citation type="journal article" date="2015" name="Genome Announc.">
        <title>Expanding the biotechnology potential of lactobacilli through comparative genomics of 213 strains and associated genera.</title>
        <authorList>
            <person name="Sun Z."/>
            <person name="Harris H.M."/>
            <person name="McCann A."/>
            <person name="Guo C."/>
            <person name="Argimon S."/>
            <person name="Zhang W."/>
            <person name="Yang X."/>
            <person name="Jeffery I.B."/>
            <person name="Cooney J.C."/>
            <person name="Kagawa T.F."/>
            <person name="Liu W."/>
            <person name="Song Y."/>
            <person name="Salvetti E."/>
            <person name="Wrobel A."/>
            <person name="Rasinkangas P."/>
            <person name="Parkhill J."/>
            <person name="Rea M.C."/>
            <person name="O'Sullivan O."/>
            <person name="Ritari J."/>
            <person name="Douillard F.P."/>
            <person name="Paul Ross R."/>
            <person name="Yang R."/>
            <person name="Briner A.E."/>
            <person name="Felis G.E."/>
            <person name="de Vos W.M."/>
            <person name="Barrangou R."/>
            <person name="Klaenhammer T.R."/>
            <person name="Caufield P.W."/>
            <person name="Cui Y."/>
            <person name="Zhang H."/>
            <person name="O'Toole P.W."/>
        </authorList>
    </citation>
    <scope>NUCLEOTIDE SEQUENCE [LARGE SCALE GENOMIC DNA]</scope>
    <source>
        <strain evidence="11 12">DSM 13343</strain>
    </source>
</reference>
<keyword evidence="3" id="KW-0808">Transferase</keyword>
<evidence type="ECO:0000256" key="1">
    <source>
        <dbReference type="ARBA" id="ARBA00001933"/>
    </source>
</evidence>
<evidence type="ECO:0000256" key="3">
    <source>
        <dbReference type="ARBA" id="ARBA00022679"/>
    </source>
</evidence>
<dbReference type="SUPFAM" id="SSF53383">
    <property type="entry name" value="PLP-dependent transferases"/>
    <property type="match status" value="1"/>
</dbReference>
<protein>
    <recommendedName>
        <fullName evidence="5">homocysteine desulfhydrase</fullName>
        <ecNumber evidence="5">4.4.1.2</ecNumber>
    </recommendedName>
    <alternativeName>
        <fullName evidence="6">Homocysteine desulfhydrase</fullName>
    </alternativeName>
</protein>
<proteinExistence type="inferred from homology"/>
<keyword evidence="4 9" id="KW-0663">Pyridoxal phosphate</keyword>
<evidence type="ECO:0000256" key="2">
    <source>
        <dbReference type="ARBA" id="ARBA00009077"/>
    </source>
</evidence>
<keyword evidence="12" id="KW-1185">Reference proteome</keyword>
<dbReference type="Proteomes" id="UP000051790">
    <property type="component" value="Unassembled WGS sequence"/>
</dbReference>
<evidence type="ECO:0000256" key="5">
    <source>
        <dbReference type="ARBA" id="ARBA00047175"/>
    </source>
</evidence>
<dbReference type="Gene3D" id="3.40.640.10">
    <property type="entry name" value="Type I PLP-dependent aspartate aminotransferase-like (Major domain)"/>
    <property type="match status" value="1"/>
</dbReference>
<dbReference type="Pfam" id="PF01053">
    <property type="entry name" value="Cys_Met_Meta_PP"/>
    <property type="match status" value="1"/>
</dbReference>
<dbReference type="GO" id="GO:0071269">
    <property type="term" value="P:L-homocysteine biosynthetic process"/>
    <property type="evidence" value="ECO:0007669"/>
    <property type="project" value="TreeGrafter"/>
</dbReference>
<dbReference type="PANTHER" id="PTHR43797:SF2">
    <property type="entry name" value="HOMOCYSTEINE_CYSTEINE SYNTHASE"/>
    <property type="match status" value="1"/>
</dbReference>
<sequence>MAEQFETRRLHAGYDPAKHGHSPLVPIYQTAAFAMTDPNGANPEGFVYSRVGNPTVEAFENRICDLAGGVTATAVASGMAAITDTLLNVAEGGGRIIAPSNIYGAGLDEMNSLLPKFGIETDFVQDINDFAAVEALITPETKAIYTESVANPSTAIADIEGLAALAHKHHVPLIVDNTFPTPYLFRPLEHGADIDVYSSTKAINGHGNVVSGIVVDGGHFDWDQARFPQFHEKELILPDAEGEPQTFVEAFGNAAFGHRIRLKYVRLFGAVMSPFDAYLALLGIDTIAERLDKEVHNAVKVAQYLTTNPHVTAVHYAGLHPEDPLVKRYFPKGVGAIFSFELAATEAQVDKLLLSTKVFTYLPNVGDSRSLIVNPRRVTHREVPVRFRDEQGLTANLVRLSIGLEDADDLIADLDQAIAQAFE</sequence>
<dbReference type="InterPro" id="IPR015421">
    <property type="entry name" value="PyrdxlP-dep_Trfase_major"/>
</dbReference>
<evidence type="ECO:0000313" key="11">
    <source>
        <dbReference type="EMBL" id="KRL44976.1"/>
    </source>
</evidence>
<comment type="catalytic activity">
    <reaction evidence="8">
        <text>L-methionine + H2O = methanethiol + 2-oxobutanoate + NH4(+)</text>
        <dbReference type="Rhea" id="RHEA:23800"/>
        <dbReference type="ChEBI" id="CHEBI:15377"/>
        <dbReference type="ChEBI" id="CHEBI:16007"/>
        <dbReference type="ChEBI" id="CHEBI:16763"/>
        <dbReference type="ChEBI" id="CHEBI:28938"/>
        <dbReference type="ChEBI" id="CHEBI:57844"/>
        <dbReference type="EC" id="4.4.1.11"/>
    </reaction>
    <physiologicalReaction direction="left-to-right" evidence="8">
        <dbReference type="Rhea" id="RHEA:23801"/>
    </physiologicalReaction>
</comment>
<dbReference type="PATRIC" id="fig|1423769.4.peg.1034"/>
<dbReference type="GO" id="GO:0004124">
    <property type="term" value="F:cysteine synthase activity"/>
    <property type="evidence" value="ECO:0007669"/>
    <property type="project" value="TreeGrafter"/>
</dbReference>
<dbReference type="GO" id="GO:0047982">
    <property type="term" value="F:homocysteine desulfhydrase activity"/>
    <property type="evidence" value="ECO:0007669"/>
    <property type="project" value="UniProtKB-EC"/>
</dbReference>
<comment type="catalytic activity">
    <reaction evidence="7">
        <text>L-homocysteine + H2O = 2-oxobutanoate + hydrogen sulfide + NH4(+) + H(+)</text>
        <dbReference type="Rhea" id="RHEA:14501"/>
        <dbReference type="ChEBI" id="CHEBI:15377"/>
        <dbReference type="ChEBI" id="CHEBI:15378"/>
        <dbReference type="ChEBI" id="CHEBI:16763"/>
        <dbReference type="ChEBI" id="CHEBI:28938"/>
        <dbReference type="ChEBI" id="CHEBI:29919"/>
        <dbReference type="ChEBI" id="CHEBI:58199"/>
        <dbReference type="EC" id="4.4.1.2"/>
    </reaction>
    <physiologicalReaction direction="left-to-right" evidence="7">
        <dbReference type="Rhea" id="RHEA:14502"/>
    </physiologicalReaction>
</comment>
<dbReference type="GO" id="GO:0003961">
    <property type="term" value="F:O-acetylhomoserine aminocarboxypropyltransferase activity"/>
    <property type="evidence" value="ECO:0007669"/>
    <property type="project" value="TreeGrafter"/>
</dbReference>